<sequence length="508" mass="54350">MTRGGHRLWRLLLLISVGICAACGLVYELALISLATSTGGGGIVETSLIVAGYVAALGLGAVAARPLLRWPAEAFLGVEAVLGIVGGFSAMILYASFAVVGQSLLLLVVATALIGVLVGAELPLLLTLVQQGKTVDARGAGRVVATLNVADYAGALLGGLAWPFLLLPMFGLIRGTAAAGLCNLVAALFLARVVLRERLSRRRMWAASGGLLVGIAMILGLIFLSPSWVVTARQQLYADPVVYAHQSPYQDIVVTQRGKDRRLYLNGGLQYSTRDEHRYTESLVYPVLRGRGERVLVIGGGDGLAARELARMDAQVVQVELDPEVIEVANTVLREDNGGALEGENVTLIVDDAFTWLRGGGDGTAFDAVIIDLPDPDNETMARLYSEEFYALARSALAPEGRMTVQASSAYSTPEVFWRVHSTLKAAGCEEVVPYHVLVPTFGDWGFQLCAPEGEPLRVPPGAPPLRYASNEVLAAATVFGRDNQPRELAPSTLDRPFIVEDMRRGYR</sequence>
<name>A0A2N0X5K4_9CORY</name>
<proteinExistence type="inferred from homology"/>
<keyword evidence="3 4" id="KW-0620">Polyamine biosynthesis</keyword>
<feature type="transmembrane region" description="Helical" evidence="4">
    <location>
        <begin position="176"/>
        <end position="195"/>
    </location>
</feature>
<dbReference type="GO" id="GO:0004766">
    <property type="term" value="F:spermidine synthase activity"/>
    <property type="evidence" value="ECO:0007669"/>
    <property type="project" value="UniProtKB-UniRule"/>
</dbReference>
<feature type="transmembrane region" description="Helical" evidence="4">
    <location>
        <begin position="149"/>
        <end position="170"/>
    </location>
</feature>
<evidence type="ECO:0000256" key="5">
    <source>
        <dbReference type="PROSITE-ProRule" id="PRU00354"/>
    </source>
</evidence>
<feature type="binding site" evidence="4">
    <location>
        <position position="250"/>
    </location>
    <ligand>
        <name>S-methyl-5'-thioadenosine</name>
        <dbReference type="ChEBI" id="CHEBI:17509"/>
    </ligand>
</feature>
<dbReference type="STRING" id="1121365.GCA_000375365_00168"/>
<feature type="active site" description="Proton acceptor" evidence="4 5">
    <location>
        <position position="372"/>
    </location>
</feature>
<keyword evidence="4" id="KW-0745">Spermidine biosynthesis</keyword>
<comment type="function">
    <text evidence="4">Catalyzes the irreversible transfer of a propylamine group from the amino donor S-adenosylmethioninamine (decarboxy-AdoMet) to putrescine (1,4-diaminobutane) to yield spermidine.</text>
</comment>
<comment type="pathway">
    <text evidence="4">Amine and polyamine biosynthesis; spermidine biosynthesis; spermidine from putrescine: step 1/1.</text>
</comment>
<evidence type="ECO:0000256" key="2">
    <source>
        <dbReference type="ARBA" id="ARBA00022679"/>
    </source>
</evidence>
<feature type="transmembrane region" description="Helical" evidence="4">
    <location>
        <begin position="103"/>
        <end position="128"/>
    </location>
</feature>
<comment type="similarity">
    <text evidence="1 4">Belongs to the spermidine/spermine synthase family.</text>
</comment>
<dbReference type="InterPro" id="IPR030374">
    <property type="entry name" value="PABS"/>
</dbReference>
<keyword evidence="2 4" id="KW-0808">Transferase</keyword>
<comment type="caution">
    <text evidence="7">The sequence shown here is derived from an EMBL/GenBank/DDBJ whole genome shotgun (WGS) entry which is preliminary data.</text>
</comment>
<dbReference type="Gene3D" id="3.40.50.150">
    <property type="entry name" value="Vaccinia Virus protein VP39"/>
    <property type="match status" value="1"/>
</dbReference>
<feature type="domain" description="PABS" evidence="6">
    <location>
        <begin position="226"/>
        <end position="452"/>
    </location>
</feature>
<organism evidence="7 8">
    <name type="scientific">Corynebacterium mastitidis</name>
    <dbReference type="NCBI Taxonomy" id="161890"/>
    <lineage>
        <taxon>Bacteria</taxon>
        <taxon>Bacillati</taxon>
        <taxon>Actinomycetota</taxon>
        <taxon>Actinomycetes</taxon>
        <taxon>Mycobacteriales</taxon>
        <taxon>Corynebacteriaceae</taxon>
        <taxon>Corynebacterium</taxon>
    </lineage>
</organism>
<comment type="catalytic activity">
    <reaction evidence="4">
        <text>S-adenosyl 3-(methylsulfanyl)propylamine + putrescine = S-methyl-5'-thioadenosine + spermidine + H(+)</text>
        <dbReference type="Rhea" id="RHEA:12721"/>
        <dbReference type="ChEBI" id="CHEBI:15378"/>
        <dbReference type="ChEBI" id="CHEBI:17509"/>
        <dbReference type="ChEBI" id="CHEBI:57443"/>
        <dbReference type="ChEBI" id="CHEBI:57834"/>
        <dbReference type="ChEBI" id="CHEBI:326268"/>
        <dbReference type="EC" id="2.5.1.16"/>
    </reaction>
</comment>
<dbReference type="Proteomes" id="UP000233249">
    <property type="component" value="Unassembled WGS sequence"/>
</dbReference>
<dbReference type="EMBL" id="PJAF01000033">
    <property type="protein sequence ID" value="PKF67961.1"/>
    <property type="molecule type" value="Genomic_DNA"/>
</dbReference>
<dbReference type="NCBIfam" id="NF002956">
    <property type="entry name" value="PRK03612.1"/>
    <property type="match status" value="1"/>
</dbReference>
<feature type="transmembrane region" description="Helical" evidence="4">
    <location>
        <begin position="207"/>
        <end position="229"/>
    </location>
</feature>
<dbReference type="OrthoDB" id="9793120at2"/>
<dbReference type="UniPathway" id="UPA00248">
    <property type="reaction ID" value="UER00314"/>
</dbReference>
<evidence type="ECO:0000313" key="8">
    <source>
        <dbReference type="Proteomes" id="UP000233249"/>
    </source>
</evidence>
<feature type="binding site" evidence="4">
    <location>
        <begin position="352"/>
        <end position="353"/>
    </location>
    <ligand>
        <name>S-methyl-5'-thioadenosine</name>
        <dbReference type="ChEBI" id="CHEBI:17509"/>
    </ligand>
</feature>
<keyword evidence="4" id="KW-1133">Transmembrane helix</keyword>
<feature type="transmembrane region" description="Helical" evidence="4">
    <location>
        <begin position="75"/>
        <end position="97"/>
    </location>
</feature>
<gene>
    <name evidence="4" type="primary">speE</name>
    <name evidence="7" type="ORF">CXB45_09565</name>
</gene>
<feature type="binding site" evidence="4">
    <location>
        <position position="320"/>
    </location>
    <ligand>
        <name>S-methyl-5'-thioadenosine</name>
        <dbReference type="ChEBI" id="CHEBI:17509"/>
    </ligand>
</feature>
<protein>
    <recommendedName>
        <fullName evidence="4">Polyamine aminopropyltransferase</fullName>
    </recommendedName>
    <alternativeName>
        <fullName evidence="4">Putrescine aminopropyltransferase</fullName>
        <shortName evidence="4">PAPT</shortName>
    </alternativeName>
    <alternativeName>
        <fullName evidence="4">Spermidine synthase</fullName>
        <shortName evidence="4">SPDS</shortName>
        <shortName evidence="4">SPDSY</shortName>
        <ecNumber evidence="4">2.5.1.16</ecNumber>
    </alternativeName>
</protein>
<dbReference type="PROSITE" id="PS51006">
    <property type="entry name" value="PABS_2"/>
    <property type="match status" value="1"/>
</dbReference>
<dbReference type="AlphaFoldDB" id="A0A2N0X5K4"/>
<comment type="subunit">
    <text evidence="4">Homodimer or homotetramer.</text>
</comment>
<dbReference type="HAMAP" id="MF_00198">
    <property type="entry name" value="Spermidine_synth"/>
    <property type="match status" value="1"/>
</dbReference>
<dbReference type="PANTHER" id="PTHR43317:SF1">
    <property type="entry name" value="THERMOSPERMINE SYNTHASE ACAULIS5"/>
    <property type="match status" value="1"/>
</dbReference>
<dbReference type="PROSITE" id="PS01330">
    <property type="entry name" value="PABS_1"/>
    <property type="match status" value="1"/>
</dbReference>
<dbReference type="EC" id="2.5.1.16" evidence="4"/>
<evidence type="ECO:0000313" key="7">
    <source>
        <dbReference type="EMBL" id="PKF67961.1"/>
    </source>
</evidence>
<reference evidence="7 8" key="1">
    <citation type="submission" date="2017-12" db="EMBL/GenBank/DDBJ databases">
        <title>Corynebacterium mastitidis 16-1433 Genome.</title>
        <authorList>
            <person name="Gulvik C.A."/>
        </authorList>
    </citation>
    <scope>NUCLEOTIDE SEQUENCE [LARGE SCALE GENOMIC DNA]</scope>
    <source>
        <strain evidence="7 8">16-1433</strain>
    </source>
</reference>
<dbReference type="RefSeq" id="WP_101174222.1">
    <property type="nucleotide sequence ID" value="NZ_JAKRKB010000004.1"/>
</dbReference>
<keyword evidence="4" id="KW-0812">Transmembrane</keyword>
<dbReference type="Pfam" id="PF01564">
    <property type="entry name" value="Spermine_synth"/>
    <property type="match status" value="1"/>
</dbReference>
<keyword evidence="4" id="KW-0472">Membrane</keyword>
<feature type="binding site" evidence="4">
    <location>
        <position position="302"/>
    </location>
    <ligand>
        <name>spermidine</name>
        <dbReference type="ChEBI" id="CHEBI:57834"/>
    </ligand>
</feature>
<dbReference type="SUPFAM" id="SSF53335">
    <property type="entry name" value="S-adenosyl-L-methionine-dependent methyltransferases"/>
    <property type="match status" value="1"/>
</dbReference>
<evidence type="ECO:0000256" key="3">
    <source>
        <dbReference type="ARBA" id="ARBA00023115"/>
    </source>
</evidence>
<feature type="transmembrane region" description="Helical" evidence="4">
    <location>
        <begin position="12"/>
        <end position="35"/>
    </location>
</feature>
<evidence type="ECO:0000259" key="6">
    <source>
        <dbReference type="PROSITE" id="PS51006"/>
    </source>
</evidence>
<dbReference type="PANTHER" id="PTHR43317">
    <property type="entry name" value="THERMOSPERMINE SYNTHASE ACAULIS5"/>
    <property type="match status" value="1"/>
</dbReference>
<comment type="subcellular location">
    <subcellularLocation>
        <location evidence="4">Cell membrane</location>
        <topology evidence="4">Multi-pass membrane protein</topology>
    </subcellularLocation>
</comment>
<dbReference type="GO" id="GO:0008295">
    <property type="term" value="P:spermidine biosynthetic process"/>
    <property type="evidence" value="ECO:0007669"/>
    <property type="project" value="UniProtKB-UniRule"/>
</dbReference>
<dbReference type="InterPro" id="IPR001045">
    <property type="entry name" value="Spermi_synthase"/>
</dbReference>
<accession>A0A2N0X5K4</accession>
<keyword evidence="4" id="KW-1003">Cell membrane</keyword>
<comment type="caution">
    <text evidence="4">Lacks conserved residue(s) required for the propagation of feature annotation.</text>
</comment>
<dbReference type="CDD" id="cd02440">
    <property type="entry name" value="AdoMet_MTases"/>
    <property type="match status" value="1"/>
</dbReference>
<dbReference type="InterPro" id="IPR030373">
    <property type="entry name" value="PABS_CS"/>
</dbReference>
<dbReference type="GO" id="GO:0005886">
    <property type="term" value="C:plasma membrane"/>
    <property type="evidence" value="ECO:0007669"/>
    <property type="project" value="UniProtKB-SubCell"/>
</dbReference>
<dbReference type="InterPro" id="IPR029063">
    <property type="entry name" value="SAM-dependent_MTases_sf"/>
</dbReference>
<dbReference type="GO" id="GO:0010487">
    <property type="term" value="F:thermospermine synthase activity"/>
    <property type="evidence" value="ECO:0007669"/>
    <property type="project" value="UniProtKB-ARBA"/>
</dbReference>
<evidence type="ECO:0000256" key="4">
    <source>
        <dbReference type="HAMAP-Rule" id="MF_00198"/>
    </source>
</evidence>
<evidence type="ECO:0000256" key="1">
    <source>
        <dbReference type="ARBA" id="ARBA00007867"/>
    </source>
</evidence>
<feature type="transmembrane region" description="Helical" evidence="4">
    <location>
        <begin position="47"/>
        <end position="68"/>
    </location>
</feature>